<comment type="caution">
    <text evidence="2">The sequence shown here is derived from an EMBL/GenBank/DDBJ whole genome shotgun (WGS) entry which is preliminary data.</text>
</comment>
<protein>
    <submittedName>
        <fullName evidence="2">Class I SAM-dependent methyltransferase</fullName>
    </submittedName>
</protein>
<evidence type="ECO:0000313" key="2">
    <source>
        <dbReference type="EMBL" id="NKZ19337.1"/>
    </source>
</evidence>
<dbReference type="GO" id="GO:0032259">
    <property type="term" value="P:methylation"/>
    <property type="evidence" value="ECO:0007669"/>
    <property type="project" value="UniProtKB-KW"/>
</dbReference>
<dbReference type="Proteomes" id="UP000522720">
    <property type="component" value="Unassembled WGS sequence"/>
</dbReference>
<keyword evidence="2" id="KW-0808">Transferase</keyword>
<evidence type="ECO:0000259" key="1">
    <source>
        <dbReference type="Pfam" id="PF08241"/>
    </source>
</evidence>
<dbReference type="GO" id="GO:0008757">
    <property type="term" value="F:S-adenosylmethionine-dependent methyltransferase activity"/>
    <property type="evidence" value="ECO:0007669"/>
    <property type="project" value="InterPro"/>
</dbReference>
<dbReference type="SUPFAM" id="SSF53335">
    <property type="entry name" value="S-adenosyl-L-methionine-dependent methyltransferases"/>
    <property type="match status" value="1"/>
</dbReference>
<reference evidence="2 3" key="1">
    <citation type="submission" date="2020-04" db="EMBL/GenBank/DDBJ databases">
        <title>MicrobeNet Type strains.</title>
        <authorList>
            <person name="Nicholson A.C."/>
        </authorList>
    </citation>
    <scope>NUCLEOTIDE SEQUENCE [LARGE SCALE GENOMIC DNA]</scope>
    <source>
        <strain evidence="2 3">CCUG 69612</strain>
    </source>
</reference>
<dbReference type="CDD" id="cd02440">
    <property type="entry name" value="AdoMet_MTases"/>
    <property type="match status" value="1"/>
</dbReference>
<feature type="domain" description="Methyltransferase type 11" evidence="1">
    <location>
        <begin position="35"/>
        <end position="125"/>
    </location>
</feature>
<organism evidence="2 3">
    <name type="scientific">Streptococcus ovuberis</name>
    <dbReference type="NCBI Taxonomy" id="1936207"/>
    <lineage>
        <taxon>Bacteria</taxon>
        <taxon>Bacillati</taxon>
        <taxon>Bacillota</taxon>
        <taxon>Bacilli</taxon>
        <taxon>Lactobacillales</taxon>
        <taxon>Streptococcaceae</taxon>
        <taxon>Streptococcus</taxon>
    </lineage>
</organism>
<dbReference type="InterPro" id="IPR050508">
    <property type="entry name" value="Methyltransf_Superfamily"/>
</dbReference>
<dbReference type="Gene3D" id="3.40.50.150">
    <property type="entry name" value="Vaccinia Virus protein VP39"/>
    <property type="match status" value="1"/>
</dbReference>
<dbReference type="EMBL" id="JAAXPR010000001">
    <property type="protein sequence ID" value="NKZ19337.1"/>
    <property type="molecule type" value="Genomic_DNA"/>
</dbReference>
<sequence>MLTEHYKDNIYAPWGQVFYTILFAQLMDIKGKRVLDFGSGFGLTADFLSATNDVLAIEPNQDMVKDRFGADGYQQLTGSLELLSQFPDDYFDYVLCHNVLEYVSGEGRPHYLRELARVLKPSGELSLVKHNAAGKVMQKAVFENQSIHALRLISGDFRYESTALGHGEVYELEALLDQAKLSVKDYQGIRTFYGLQSNDYKREPDWIQRMTKLELAVAKLSPYKEIAFFHHYRLKKNGKHSK</sequence>
<evidence type="ECO:0000313" key="3">
    <source>
        <dbReference type="Proteomes" id="UP000522720"/>
    </source>
</evidence>
<dbReference type="InterPro" id="IPR013216">
    <property type="entry name" value="Methyltransf_11"/>
</dbReference>
<dbReference type="InterPro" id="IPR029063">
    <property type="entry name" value="SAM-dependent_MTases_sf"/>
</dbReference>
<accession>A0A7X6S031</accession>
<dbReference type="AlphaFoldDB" id="A0A7X6S031"/>
<dbReference type="PANTHER" id="PTHR42912">
    <property type="entry name" value="METHYLTRANSFERASE"/>
    <property type="match status" value="1"/>
</dbReference>
<keyword evidence="2" id="KW-0489">Methyltransferase</keyword>
<keyword evidence="3" id="KW-1185">Reference proteome</keyword>
<dbReference type="RefSeq" id="WP_168548103.1">
    <property type="nucleotide sequence ID" value="NZ_JAAXPR010000001.1"/>
</dbReference>
<dbReference type="Pfam" id="PF08241">
    <property type="entry name" value="Methyltransf_11"/>
    <property type="match status" value="1"/>
</dbReference>
<gene>
    <name evidence="2" type="ORF">HF992_00455</name>
</gene>
<name>A0A7X6S031_9STRE</name>
<proteinExistence type="predicted"/>